<dbReference type="AlphaFoldDB" id="A0A397UVR7"/>
<sequence>MPISAEFNNNNSTPLQASTPSNGISPTRCRGNYVKAACESCAKSKVKCTGGTPCERCSSKPDQCTYKPHKKRGPRSKSCDGRQDNLRSSLRRSRSCDNRRRSNCHFATTKAEDNNNALGIFQDALQLPNNNFPFNFSSRLGHSNSVLLDTNIFLTLAQPEMLQNQQDNSQLDLDSIMSLSPQSDGWLTPESFHSSQGDGRLTPGSQSDGWLTPGSQNDNWLTPGSQNDGWLTPESQNNGWLTPGSQNNGWLTPTGSFENNYNFETYSPQSDDW</sequence>
<dbReference type="Pfam" id="PF00172">
    <property type="entry name" value="Zn_clus"/>
    <property type="match status" value="1"/>
</dbReference>
<dbReference type="GO" id="GO:0005634">
    <property type="term" value="C:nucleus"/>
    <property type="evidence" value="ECO:0007669"/>
    <property type="project" value="TreeGrafter"/>
</dbReference>
<evidence type="ECO:0000256" key="2">
    <source>
        <dbReference type="ARBA" id="ARBA00023125"/>
    </source>
</evidence>
<keyword evidence="1" id="KW-0805">Transcription regulation</keyword>
<dbReference type="OrthoDB" id="2396764at2759"/>
<organism evidence="7 8">
    <name type="scientific">Gigaspora rosea</name>
    <dbReference type="NCBI Taxonomy" id="44941"/>
    <lineage>
        <taxon>Eukaryota</taxon>
        <taxon>Fungi</taxon>
        <taxon>Fungi incertae sedis</taxon>
        <taxon>Mucoromycota</taxon>
        <taxon>Glomeromycotina</taxon>
        <taxon>Glomeromycetes</taxon>
        <taxon>Diversisporales</taxon>
        <taxon>Gigasporaceae</taxon>
        <taxon>Gigaspora</taxon>
    </lineage>
</organism>
<dbReference type="GO" id="GO:0008270">
    <property type="term" value="F:zinc ion binding"/>
    <property type="evidence" value="ECO:0007669"/>
    <property type="project" value="InterPro"/>
</dbReference>
<comment type="caution">
    <text evidence="7">The sequence shown here is derived from an EMBL/GenBank/DDBJ whole genome shotgun (WGS) entry which is preliminary data.</text>
</comment>
<dbReference type="PANTHER" id="PTHR47424:SF3">
    <property type="entry name" value="REGULATORY PROTEIN GAL4"/>
    <property type="match status" value="1"/>
</dbReference>
<dbReference type="EMBL" id="QKWP01000921">
    <property type="protein sequence ID" value="RIB13458.1"/>
    <property type="molecule type" value="Genomic_DNA"/>
</dbReference>
<feature type="region of interest" description="Disordered" evidence="5">
    <location>
        <begin position="65"/>
        <end position="84"/>
    </location>
</feature>
<keyword evidence="3" id="KW-0804">Transcription</keyword>
<dbReference type="GO" id="GO:0000978">
    <property type="term" value="F:RNA polymerase II cis-regulatory region sequence-specific DNA binding"/>
    <property type="evidence" value="ECO:0007669"/>
    <property type="project" value="TreeGrafter"/>
</dbReference>
<dbReference type="InterPro" id="IPR051127">
    <property type="entry name" value="Fungal_SecMet_Regulators"/>
</dbReference>
<accession>A0A397UVR7</accession>
<gene>
    <name evidence="7" type="ORF">C2G38_2040954</name>
</gene>
<protein>
    <recommendedName>
        <fullName evidence="6">Zn(2)-C6 fungal-type domain-containing protein</fullName>
    </recommendedName>
</protein>
<dbReference type="PROSITE" id="PS50048">
    <property type="entry name" value="ZN2_CY6_FUNGAL_2"/>
    <property type="match status" value="1"/>
</dbReference>
<feature type="compositionally biased region" description="Polar residues" evidence="5">
    <location>
        <begin position="1"/>
        <end position="25"/>
    </location>
</feature>
<dbReference type="InterPro" id="IPR001138">
    <property type="entry name" value="Zn2Cys6_DnaBD"/>
</dbReference>
<evidence type="ECO:0000313" key="7">
    <source>
        <dbReference type="EMBL" id="RIB13458.1"/>
    </source>
</evidence>
<evidence type="ECO:0000313" key="8">
    <source>
        <dbReference type="Proteomes" id="UP000266673"/>
    </source>
</evidence>
<evidence type="ECO:0000256" key="4">
    <source>
        <dbReference type="ARBA" id="ARBA00023242"/>
    </source>
</evidence>
<proteinExistence type="predicted"/>
<dbReference type="Proteomes" id="UP000266673">
    <property type="component" value="Unassembled WGS sequence"/>
</dbReference>
<dbReference type="PANTHER" id="PTHR47424">
    <property type="entry name" value="REGULATORY PROTEIN GAL4"/>
    <property type="match status" value="1"/>
</dbReference>
<name>A0A397UVR7_9GLOM</name>
<feature type="region of interest" description="Disordered" evidence="5">
    <location>
        <begin position="184"/>
        <end position="273"/>
    </location>
</feature>
<dbReference type="Gene3D" id="4.10.240.10">
    <property type="entry name" value="Zn(2)-C6 fungal-type DNA-binding domain"/>
    <property type="match status" value="1"/>
</dbReference>
<dbReference type="SUPFAM" id="SSF57701">
    <property type="entry name" value="Zn2/Cys6 DNA-binding domain"/>
    <property type="match status" value="1"/>
</dbReference>
<dbReference type="SMART" id="SM00066">
    <property type="entry name" value="GAL4"/>
    <property type="match status" value="1"/>
</dbReference>
<feature type="region of interest" description="Disordered" evidence="5">
    <location>
        <begin position="1"/>
        <end position="26"/>
    </location>
</feature>
<keyword evidence="8" id="KW-1185">Reference proteome</keyword>
<dbReference type="PROSITE" id="PS00463">
    <property type="entry name" value="ZN2_CY6_FUNGAL_1"/>
    <property type="match status" value="1"/>
</dbReference>
<dbReference type="InterPro" id="IPR036864">
    <property type="entry name" value="Zn2-C6_fun-type_DNA-bd_sf"/>
</dbReference>
<keyword evidence="4" id="KW-0539">Nucleus</keyword>
<keyword evidence="2" id="KW-0238">DNA-binding</keyword>
<evidence type="ECO:0000256" key="1">
    <source>
        <dbReference type="ARBA" id="ARBA00023015"/>
    </source>
</evidence>
<dbReference type="GO" id="GO:0000435">
    <property type="term" value="P:positive regulation of transcription from RNA polymerase II promoter by galactose"/>
    <property type="evidence" value="ECO:0007669"/>
    <property type="project" value="TreeGrafter"/>
</dbReference>
<reference evidence="7 8" key="1">
    <citation type="submission" date="2018-06" db="EMBL/GenBank/DDBJ databases">
        <title>Comparative genomics reveals the genomic features of Rhizophagus irregularis, R. cerebriforme, R. diaphanum and Gigaspora rosea, and their symbiotic lifestyle signature.</title>
        <authorList>
            <person name="Morin E."/>
            <person name="San Clemente H."/>
            <person name="Chen E.C.H."/>
            <person name="De La Providencia I."/>
            <person name="Hainaut M."/>
            <person name="Kuo A."/>
            <person name="Kohler A."/>
            <person name="Murat C."/>
            <person name="Tang N."/>
            <person name="Roy S."/>
            <person name="Loubradou J."/>
            <person name="Henrissat B."/>
            <person name="Grigoriev I.V."/>
            <person name="Corradi N."/>
            <person name="Roux C."/>
            <person name="Martin F.M."/>
        </authorList>
    </citation>
    <scope>NUCLEOTIDE SEQUENCE [LARGE SCALE GENOMIC DNA]</scope>
    <source>
        <strain evidence="7 8">DAOM 194757</strain>
    </source>
</reference>
<feature type="domain" description="Zn(2)-C6 fungal-type" evidence="6">
    <location>
        <begin position="37"/>
        <end position="66"/>
    </location>
</feature>
<evidence type="ECO:0000256" key="3">
    <source>
        <dbReference type="ARBA" id="ARBA00023163"/>
    </source>
</evidence>
<dbReference type="CDD" id="cd00067">
    <property type="entry name" value="GAL4"/>
    <property type="match status" value="1"/>
</dbReference>
<evidence type="ECO:0000256" key="5">
    <source>
        <dbReference type="SAM" id="MobiDB-lite"/>
    </source>
</evidence>
<dbReference type="GO" id="GO:0000981">
    <property type="term" value="F:DNA-binding transcription factor activity, RNA polymerase II-specific"/>
    <property type="evidence" value="ECO:0007669"/>
    <property type="project" value="InterPro"/>
</dbReference>
<evidence type="ECO:0000259" key="6">
    <source>
        <dbReference type="PROSITE" id="PS50048"/>
    </source>
</evidence>